<dbReference type="Gene3D" id="1.20.120.10">
    <property type="entry name" value="Cytochrome c/b562"/>
    <property type="match status" value="1"/>
</dbReference>
<keyword evidence="6" id="KW-0732">Signal</keyword>
<evidence type="ECO:0008006" key="9">
    <source>
        <dbReference type="Google" id="ProtNLM"/>
    </source>
</evidence>
<reference evidence="7 8" key="1">
    <citation type="submission" date="2017-03" db="EMBL/GenBank/DDBJ databases">
        <title>Complete genome sequence of Blastomonas fulva degrading microcsystin LR.</title>
        <authorList>
            <person name="Lee H.-g."/>
            <person name="Jin L."/>
            <person name="oh H.-M."/>
        </authorList>
    </citation>
    <scope>NUCLEOTIDE SEQUENCE [LARGE SCALE GENOMIC DNA]</scope>
    <source>
        <strain evidence="7 8">T2</strain>
    </source>
</reference>
<keyword evidence="4" id="KW-0249">Electron transport</keyword>
<proteinExistence type="predicted"/>
<evidence type="ECO:0000256" key="6">
    <source>
        <dbReference type="SAM" id="SignalP"/>
    </source>
</evidence>
<gene>
    <name evidence="7" type="ORF">B5J99_12990</name>
</gene>
<keyword evidence="3" id="KW-0479">Metal-binding</keyword>
<dbReference type="PIRSF" id="PIRSF000027">
    <property type="entry name" value="Cytc_c_prime"/>
    <property type="match status" value="1"/>
</dbReference>
<dbReference type="Pfam" id="PF01322">
    <property type="entry name" value="Cytochrom_C_2"/>
    <property type="match status" value="1"/>
</dbReference>
<feature type="chain" id="PRO_5046923434" description="Cytochrome C" evidence="6">
    <location>
        <begin position="23"/>
        <end position="151"/>
    </location>
</feature>
<organism evidence="7 8">
    <name type="scientific">Blastomonas fulva</name>
    <dbReference type="NCBI Taxonomy" id="1550728"/>
    <lineage>
        <taxon>Bacteria</taxon>
        <taxon>Pseudomonadati</taxon>
        <taxon>Pseudomonadota</taxon>
        <taxon>Alphaproteobacteria</taxon>
        <taxon>Sphingomonadales</taxon>
        <taxon>Sphingomonadaceae</taxon>
        <taxon>Blastomonas</taxon>
    </lineage>
</organism>
<dbReference type="InterPro" id="IPR010980">
    <property type="entry name" value="Cyt_c/b562"/>
</dbReference>
<evidence type="ECO:0000256" key="3">
    <source>
        <dbReference type="ARBA" id="ARBA00022723"/>
    </source>
</evidence>
<dbReference type="InterPro" id="IPR015984">
    <property type="entry name" value="Cyt_c_prime_subgr"/>
</dbReference>
<dbReference type="EMBL" id="CP020083">
    <property type="protein sequence ID" value="ASR52260.1"/>
    <property type="molecule type" value="Genomic_DNA"/>
</dbReference>
<dbReference type="PRINTS" id="PR00608">
    <property type="entry name" value="CYTCHROMECII"/>
</dbReference>
<feature type="signal peptide" evidence="6">
    <location>
        <begin position="1"/>
        <end position="22"/>
    </location>
</feature>
<dbReference type="PROSITE" id="PS51009">
    <property type="entry name" value="CYTCII"/>
    <property type="match status" value="1"/>
</dbReference>
<keyword evidence="1" id="KW-0813">Transport</keyword>
<evidence type="ECO:0000313" key="7">
    <source>
        <dbReference type="EMBL" id="ASR52260.1"/>
    </source>
</evidence>
<keyword evidence="2" id="KW-0349">Heme</keyword>
<protein>
    <recommendedName>
        <fullName evidence="9">Cytochrome C</fullName>
    </recommendedName>
</protein>
<evidence type="ECO:0000256" key="1">
    <source>
        <dbReference type="ARBA" id="ARBA00022448"/>
    </source>
</evidence>
<accession>A0ABN5BBQ8</accession>
<dbReference type="InterPro" id="IPR002321">
    <property type="entry name" value="Cyt_c_II"/>
</dbReference>
<evidence type="ECO:0000256" key="4">
    <source>
        <dbReference type="ARBA" id="ARBA00022982"/>
    </source>
</evidence>
<keyword evidence="5" id="KW-0408">Iron</keyword>
<evidence type="ECO:0000256" key="5">
    <source>
        <dbReference type="ARBA" id="ARBA00023004"/>
    </source>
</evidence>
<dbReference type="RefSeq" id="WP_069049818.1">
    <property type="nucleotide sequence ID" value="NZ_JBHYGO010000012.1"/>
</dbReference>
<keyword evidence="8" id="KW-1185">Reference proteome</keyword>
<sequence>MSIRKGVMIALASGLVFAPAFAVSADIVKSRIDSYRELGAAFKAVNDGLRGGDVQAVLIAQSARQIRNAAKAQYQLFPAGSGPRAGLKTNAKAEIWTKPKPFRAAQDAFSVAADRFFAAATKGSPATIRAEAAKLGATCKACHDQFRSKVD</sequence>
<evidence type="ECO:0000256" key="2">
    <source>
        <dbReference type="ARBA" id="ARBA00022617"/>
    </source>
</evidence>
<dbReference type="SUPFAM" id="SSF47175">
    <property type="entry name" value="Cytochromes"/>
    <property type="match status" value="1"/>
</dbReference>
<evidence type="ECO:0000313" key="8">
    <source>
        <dbReference type="Proteomes" id="UP000258016"/>
    </source>
</evidence>
<dbReference type="InterPro" id="IPR012127">
    <property type="entry name" value="Cyt_c_prime"/>
</dbReference>
<dbReference type="Proteomes" id="UP000258016">
    <property type="component" value="Chromosome"/>
</dbReference>
<name>A0ABN5BBQ8_9SPHN</name>